<keyword evidence="2" id="KW-1185">Reference proteome</keyword>
<comment type="caution">
    <text evidence="1">The sequence shown here is derived from an EMBL/GenBank/DDBJ whole genome shotgun (WGS) entry which is preliminary data.</text>
</comment>
<dbReference type="EMBL" id="CM042038">
    <property type="protein sequence ID" value="KAI3730749.1"/>
    <property type="molecule type" value="Genomic_DNA"/>
</dbReference>
<protein>
    <submittedName>
        <fullName evidence="1">Uncharacterized protein</fullName>
    </submittedName>
</protein>
<reference evidence="2" key="1">
    <citation type="journal article" date="2022" name="Mol. Ecol. Resour.">
        <title>The genomes of chicory, endive, great burdock and yacon provide insights into Asteraceae palaeo-polyploidization history and plant inulin production.</title>
        <authorList>
            <person name="Fan W."/>
            <person name="Wang S."/>
            <person name="Wang H."/>
            <person name="Wang A."/>
            <person name="Jiang F."/>
            <person name="Liu H."/>
            <person name="Zhao H."/>
            <person name="Xu D."/>
            <person name="Zhang Y."/>
        </authorList>
    </citation>
    <scope>NUCLEOTIDE SEQUENCE [LARGE SCALE GENOMIC DNA]</scope>
    <source>
        <strain evidence="2">cv. Yunnan</strain>
    </source>
</reference>
<accession>A0ACB9C927</accession>
<gene>
    <name evidence="1" type="ORF">L1987_61925</name>
</gene>
<sequence>MMILYLTFLACCVFCLAHEKYFPLLLTEKNPPSKFLFPEKKTFPPIVLADDLTSCRPTASLTADDHRLRHCRLIVQMMPTSIGSKAHFVTTVG</sequence>
<organism evidence="1 2">
    <name type="scientific">Smallanthus sonchifolius</name>
    <dbReference type="NCBI Taxonomy" id="185202"/>
    <lineage>
        <taxon>Eukaryota</taxon>
        <taxon>Viridiplantae</taxon>
        <taxon>Streptophyta</taxon>
        <taxon>Embryophyta</taxon>
        <taxon>Tracheophyta</taxon>
        <taxon>Spermatophyta</taxon>
        <taxon>Magnoliopsida</taxon>
        <taxon>eudicotyledons</taxon>
        <taxon>Gunneridae</taxon>
        <taxon>Pentapetalae</taxon>
        <taxon>asterids</taxon>
        <taxon>campanulids</taxon>
        <taxon>Asterales</taxon>
        <taxon>Asteraceae</taxon>
        <taxon>Asteroideae</taxon>
        <taxon>Heliantheae alliance</taxon>
        <taxon>Millerieae</taxon>
        <taxon>Smallanthus</taxon>
    </lineage>
</organism>
<evidence type="ECO:0000313" key="2">
    <source>
        <dbReference type="Proteomes" id="UP001056120"/>
    </source>
</evidence>
<evidence type="ECO:0000313" key="1">
    <source>
        <dbReference type="EMBL" id="KAI3730749.1"/>
    </source>
</evidence>
<name>A0ACB9C927_9ASTR</name>
<proteinExistence type="predicted"/>
<reference evidence="1 2" key="2">
    <citation type="journal article" date="2022" name="Mol. Ecol. Resour.">
        <title>The genomes of chicory, endive, great burdock and yacon provide insights into Asteraceae paleo-polyploidization history and plant inulin production.</title>
        <authorList>
            <person name="Fan W."/>
            <person name="Wang S."/>
            <person name="Wang H."/>
            <person name="Wang A."/>
            <person name="Jiang F."/>
            <person name="Liu H."/>
            <person name="Zhao H."/>
            <person name="Xu D."/>
            <person name="Zhang Y."/>
        </authorList>
    </citation>
    <scope>NUCLEOTIDE SEQUENCE [LARGE SCALE GENOMIC DNA]</scope>
    <source>
        <strain evidence="2">cv. Yunnan</strain>
        <tissue evidence="1">Leaves</tissue>
    </source>
</reference>
<dbReference type="Proteomes" id="UP001056120">
    <property type="component" value="Linkage Group LG21"/>
</dbReference>